<evidence type="ECO:0000256" key="2">
    <source>
        <dbReference type="ARBA" id="ARBA00022679"/>
    </source>
</evidence>
<dbReference type="Proteomes" id="UP000694845">
    <property type="component" value="Unplaced"/>
</dbReference>
<accession>A0A8B7Y9B7</accession>
<dbReference type="InterPro" id="IPR000863">
    <property type="entry name" value="Sulfotransferase_dom"/>
</dbReference>
<dbReference type="OMA" id="KSHFKVA"/>
<dbReference type="GeneID" id="110978846"/>
<evidence type="ECO:0000256" key="1">
    <source>
        <dbReference type="ARBA" id="ARBA00005771"/>
    </source>
</evidence>
<protein>
    <submittedName>
        <fullName evidence="5">Sulfotransferase 1A1-like</fullName>
    </submittedName>
</protein>
<dbReference type="GO" id="GO:0008146">
    <property type="term" value="F:sulfotransferase activity"/>
    <property type="evidence" value="ECO:0007669"/>
    <property type="project" value="InterPro"/>
</dbReference>
<sequence>MDKYVTFEDYQELWQKSDLMNLPDEEFEGIKLYQCMAKNVEGLQTWTVREDDVWIVTFVKAGTTWAQEIVSCIMHDGDLEAVNKSHTTFRVLFIENDFPEEVRRLKSLPDTLQIAAETPSPRLLKSHLPGQLLPPQIWEKKPKIVYVLRNPKDVAVSFFYFSKMAQKDPAVLAQTFDEFFEELQEGKNHYGPWWDHYLYFWKRRHDENILVLRFEDMKKDLRGTVEKISRFLDKNLSNETIDAITEHCTFSNMKNNKMAQLDSLFDKKDLPEGSSFMRKGKVGDWKSHFKVAQNEAMDALIQDKLHGTGLTFDFE</sequence>
<keyword evidence="2" id="KW-0808">Transferase</keyword>
<gene>
    <name evidence="5" type="primary">LOC110978846</name>
</gene>
<dbReference type="Gene3D" id="3.40.50.300">
    <property type="entry name" value="P-loop containing nucleotide triphosphate hydrolases"/>
    <property type="match status" value="1"/>
</dbReference>
<evidence type="ECO:0000313" key="5">
    <source>
        <dbReference type="RefSeq" id="XP_022089834.1"/>
    </source>
</evidence>
<evidence type="ECO:0000259" key="3">
    <source>
        <dbReference type="Pfam" id="PF00685"/>
    </source>
</evidence>
<comment type="similarity">
    <text evidence="1">Belongs to the sulfotransferase 1 family.</text>
</comment>
<dbReference type="InterPro" id="IPR027417">
    <property type="entry name" value="P-loop_NTPase"/>
</dbReference>
<evidence type="ECO:0000313" key="4">
    <source>
        <dbReference type="Proteomes" id="UP000694845"/>
    </source>
</evidence>
<dbReference type="Pfam" id="PF00685">
    <property type="entry name" value="Sulfotransfer_1"/>
    <property type="match status" value="1"/>
</dbReference>
<dbReference type="PANTHER" id="PTHR11783">
    <property type="entry name" value="SULFOTRANSFERASE SULT"/>
    <property type="match status" value="1"/>
</dbReference>
<dbReference type="FunFam" id="3.40.50.300:FF:000433">
    <property type="entry name" value="Estrogen sulfotransferase"/>
    <property type="match status" value="1"/>
</dbReference>
<dbReference type="RefSeq" id="XP_022089834.1">
    <property type="nucleotide sequence ID" value="XM_022234142.1"/>
</dbReference>
<dbReference type="KEGG" id="aplc:110978846"/>
<name>A0A8B7Y9B7_ACAPL</name>
<feature type="domain" description="Sulfotransferase" evidence="3">
    <location>
        <begin position="51"/>
        <end position="309"/>
    </location>
</feature>
<dbReference type="SUPFAM" id="SSF52540">
    <property type="entry name" value="P-loop containing nucleoside triphosphate hydrolases"/>
    <property type="match status" value="1"/>
</dbReference>
<dbReference type="OrthoDB" id="205623at2759"/>
<proteinExistence type="inferred from homology"/>
<reference evidence="5" key="1">
    <citation type="submission" date="2025-08" db="UniProtKB">
        <authorList>
            <consortium name="RefSeq"/>
        </authorList>
    </citation>
    <scope>IDENTIFICATION</scope>
</reference>
<keyword evidence="4" id="KW-1185">Reference proteome</keyword>
<dbReference type="AlphaFoldDB" id="A0A8B7Y9B7"/>
<organism evidence="4 5">
    <name type="scientific">Acanthaster planci</name>
    <name type="common">Crown-of-thorns starfish</name>
    <dbReference type="NCBI Taxonomy" id="133434"/>
    <lineage>
        <taxon>Eukaryota</taxon>
        <taxon>Metazoa</taxon>
        <taxon>Echinodermata</taxon>
        <taxon>Eleutherozoa</taxon>
        <taxon>Asterozoa</taxon>
        <taxon>Asteroidea</taxon>
        <taxon>Valvatacea</taxon>
        <taxon>Valvatida</taxon>
        <taxon>Acanthasteridae</taxon>
        <taxon>Acanthaster</taxon>
    </lineage>
</organism>